<dbReference type="CDD" id="cd00198">
    <property type="entry name" value="vWFA"/>
    <property type="match status" value="1"/>
</dbReference>
<dbReference type="SUPFAM" id="SSF53300">
    <property type="entry name" value="vWA-like"/>
    <property type="match status" value="1"/>
</dbReference>
<protein>
    <recommendedName>
        <fullName evidence="5">VWA domain-containing protein</fullName>
    </recommendedName>
</protein>
<dbReference type="PANTHER" id="PTHR31373:SF27">
    <property type="entry name" value="TROVE DOMAIN-CONTAINING PROTEIN"/>
    <property type="match status" value="1"/>
</dbReference>
<dbReference type="InterPro" id="IPR058580">
    <property type="entry name" value="DUF2828"/>
</dbReference>
<dbReference type="PANTHER" id="PTHR31373">
    <property type="entry name" value="OS06G0652100 PROTEIN"/>
    <property type="match status" value="1"/>
</dbReference>
<dbReference type="Pfam" id="PF25043">
    <property type="entry name" value="DUF7788"/>
    <property type="match status" value="1"/>
</dbReference>
<name>A0ABQ7FXU7_DUNSA</name>
<feature type="domain" description="DUF2828" evidence="1">
    <location>
        <begin position="1"/>
        <end position="68"/>
    </location>
</feature>
<evidence type="ECO:0000313" key="3">
    <source>
        <dbReference type="EMBL" id="KAF5827166.1"/>
    </source>
</evidence>
<dbReference type="InterPro" id="IPR011205">
    <property type="entry name" value="UCP015417_vWA"/>
</dbReference>
<sequence length="278" mass="30791">YRKAFVRNDKERHGQYMTALREGRATIKGGRLYPHDIVHVLLELSPEKPEQAAQVEQLEHQWTAMVKDNVDGEALKGVLVVSDVSGSMEGTPMEVSIALGILISSFASPPFTNNVITFSEKPTFHELPNARLWDKVQSLKGADWGGNTNLMATFELILSKLGSGEFATKPKTLIILSDMQFGMAVGGRRGETNFEAARSLFKAQGHDMPNVVFWNLRQSNKDAFPVSTDARGVTMLSGPSPVLMDGLLRGEELSPLKILKEMVLENPRYERITYPGAF</sequence>
<evidence type="ECO:0000313" key="4">
    <source>
        <dbReference type="Proteomes" id="UP000815325"/>
    </source>
</evidence>
<comment type="caution">
    <text evidence="3">The sequence shown here is derived from an EMBL/GenBank/DDBJ whole genome shotgun (WGS) entry which is preliminary data.</text>
</comment>
<gene>
    <name evidence="3" type="ORF">DUNSADRAFT_1228</name>
</gene>
<dbReference type="Gene3D" id="3.40.50.410">
    <property type="entry name" value="von Willebrand factor, type A domain"/>
    <property type="match status" value="1"/>
</dbReference>
<feature type="domain" description="DUF7788" evidence="2">
    <location>
        <begin position="79"/>
        <end position="253"/>
    </location>
</feature>
<dbReference type="InterPro" id="IPR056690">
    <property type="entry name" value="DUF7788"/>
</dbReference>
<dbReference type="EMBL" id="MU070575">
    <property type="protein sequence ID" value="KAF5827166.1"/>
    <property type="molecule type" value="Genomic_DNA"/>
</dbReference>
<reference evidence="3" key="1">
    <citation type="submission" date="2017-08" db="EMBL/GenBank/DDBJ databases">
        <authorList>
            <person name="Polle J.E."/>
            <person name="Barry K."/>
            <person name="Cushman J."/>
            <person name="Schmutz J."/>
            <person name="Tran D."/>
            <person name="Hathwaick L.T."/>
            <person name="Yim W.C."/>
            <person name="Jenkins J."/>
            <person name="Mckie-Krisberg Z.M."/>
            <person name="Prochnik S."/>
            <person name="Lindquist E."/>
            <person name="Dockter R.B."/>
            <person name="Adam C."/>
            <person name="Molina H."/>
            <person name="Bunkerborg J."/>
            <person name="Jin E."/>
            <person name="Buchheim M."/>
            <person name="Magnuson J."/>
        </authorList>
    </citation>
    <scope>NUCLEOTIDE SEQUENCE</scope>
    <source>
        <strain evidence="3">CCAP 19/18</strain>
    </source>
</reference>
<evidence type="ECO:0000259" key="1">
    <source>
        <dbReference type="Pfam" id="PF11443"/>
    </source>
</evidence>
<proteinExistence type="predicted"/>
<dbReference type="InterPro" id="IPR036465">
    <property type="entry name" value="vWFA_dom_sf"/>
</dbReference>
<evidence type="ECO:0008006" key="5">
    <source>
        <dbReference type="Google" id="ProtNLM"/>
    </source>
</evidence>
<organism evidence="3 4">
    <name type="scientific">Dunaliella salina</name>
    <name type="common">Green alga</name>
    <name type="synonym">Protococcus salinus</name>
    <dbReference type="NCBI Taxonomy" id="3046"/>
    <lineage>
        <taxon>Eukaryota</taxon>
        <taxon>Viridiplantae</taxon>
        <taxon>Chlorophyta</taxon>
        <taxon>core chlorophytes</taxon>
        <taxon>Chlorophyceae</taxon>
        <taxon>CS clade</taxon>
        <taxon>Chlamydomonadales</taxon>
        <taxon>Dunaliellaceae</taxon>
        <taxon>Dunaliella</taxon>
    </lineage>
</organism>
<accession>A0ABQ7FXU7</accession>
<feature type="non-terminal residue" evidence="3">
    <location>
        <position position="1"/>
    </location>
</feature>
<evidence type="ECO:0000259" key="2">
    <source>
        <dbReference type="Pfam" id="PF25043"/>
    </source>
</evidence>
<dbReference type="Pfam" id="PF11443">
    <property type="entry name" value="DUF2828"/>
    <property type="match status" value="1"/>
</dbReference>
<keyword evidence="4" id="KW-1185">Reference proteome</keyword>
<dbReference type="Proteomes" id="UP000815325">
    <property type="component" value="Unassembled WGS sequence"/>
</dbReference>
<dbReference type="PIRSF" id="PIRSF015417">
    <property type="entry name" value="T31B5_30_vWA"/>
    <property type="match status" value="1"/>
</dbReference>